<evidence type="ECO:0000313" key="1">
    <source>
        <dbReference type="EMBL" id="MFC4961071.1"/>
    </source>
</evidence>
<dbReference type="Gene3D" id="1.25.40.10">
    <property type="entry name" value="Tetratricopeptide repeat domain"/>
    <property type="match status" value="1"/>
</dbReference>
<reference evidence="2" key="1">
    <citation type="journal article" date="2019" name="Int. J. Syst. Evol. Microbiol.">
        <title>The Global Catalogue of Microorganisms (GCM) 10K type strain sequencing project: providing services to taxonomists for standard genome sequencing and annotation.</title>
        <authorList>
            <consortium name="The Broad Institute Genomics Platform"/>
            <consortium name="The Broad Institute Genome Sequencing Center for Infectious Disease"/>
            <person name="Wu L."/>
            <person name="Ma J."/>
        </authorList>
    </citation>
    <scope>NUCLEOTIDE SEQUENCE [LARGE SCALE GENOMIC DNA]</scope>
    <source>
        <strain evidence="2">CCM 7224</strain>
    </source>
</reference>
<dbReference type="SUPFAM" id="SSF48452">
    <property type="entry name" value="TPR-like"/>
    <property type="match status" value="1"/>
</dbReference>
<keyword evidence="2" id="KW-1185">Reference proteome</keyword>
<proteinExistence type="predicted"/>
<sequence length="424" mass="46017">MARSKNRALATWMAANNVEVPDLTELVNTTTRQITGRVGKTSERTVFRWLSGENRWPREPQRLALAAITGRSPTDLGFVPNRRAPSQEEPVKRRTFVTAATGTVLAVGAPMAAARPTVGFTEVKELRDELTALWLMDDTTGGGTELENRAKGLAARTLGLQRNGSATQRVRGHLYSLAASFTAAAMWAAVDARHFDDAQRHLEEAITLAGLSGNAQVQHQAWRYAAMLASQRGRYTDSVAAAEAATNTRVHRADPLYASLSHSRLALSAADAGDRPRALRALDRAAASFTHADPGANRPASMDFYTEGELHGLAGATLLRLGDGERAEFHTHRALAALRPDQHRNRAYYTAQAALTQLRQGDIEQAVATAHHVIPPAGATTGRVPHLLGKFTSALTMRAPDTAVTREWIEHTQTVRTQRQGVTP</sequence>
<dbReference type="InterPro" id="IPR011990">
    <property type="entry name" value="TPR-like_helical_dom_sf"/>
</dbReference>
<dbReference type="EMBL" id="JBHSIZ010000042">
    <property type="protein sequence ID" value="MFC4961071.1"/>
    <property type="molecule type" value="Genomic_DNA"/>
</dbReference>
<protein>
    <submittedName>
        <fullName evidence="1">Tat pathway signal protein</fullName>
    </submittedName>
</protein>
<comment type="caution">
    <text evidence="1">The sequence shown here is derived from an EMBL/GenBank/DDBJ whole genome shotgun (WGS) entry which is preliminary data.</text>
</comment>
<gene>
    <name evidence="1" type="ORF">ACFPFX_32755</name>
</gene>
<organism evidence="1 2">
    <name type="scientific">Streptomyces mauvecolor</name>
    <dbReference type="NCBI Taxonomy" id="58345"/>
    <lineage>
        <taxon>Bacteria</taxon>
        <taxon>Bacillati</taxon>
        <taxon>Actinomycetota</taxon>
        <taxon>Actinomycetes</taxon>
        <taxon>Kitasatosporales</taxon>
        <taxon>Streptomycetaceae</taxon>
        <taxon>Streptomyces</taxon>
    </lineage>
</organism>
<dbReference type="Proteomes" id="UP001595834">
    <property type="component" value="Unassembled WGS sequence"/>
</dbReference>
<evidence type="ECO:0000313" key="2">
    <source>
        <dbReference type="Proteomes" id="UP001595834"/>
    </source>
</evidence>
<accession>A0ABV9UWZ4</accession>
<dbReference type="RefSeq" id="WP_344380695.1">
    <property type="nucleotide sequence ID" value="NZ_BAAASQ010000052.1"/>
</dbReference>
<name>A0ABV9UWZ4_9ACTN</name>